<evidence type="ECO:0000256" key="1">
    <source>
        <dbReference type="SAM" id="Phobius"/>
    </source>
</evidence>
<organism evidence="2 3">
    <name type="scientific">Gracilimonas mengyeensis</name>
    <dbReference type="NCBI Taxonomy" id="1302730"/>
    <lineage>
        <taxon>Bacteria</taxon>
        <taxon>Pseudomonadati</taxon>
        <taxon>Balneolota</taxon>
        <taxon>Balneolia</taxon>
        <taxon>Balneolales</taxon>
        <taxon>Balneolaceae</taxon>
        <taxon>Gracilimonas</taxon>
    </lineage>
</organism>
<keyword evidence="1" id="KW-1133">Transmembrane helix</keyword>
<keyword evidence="1" id="KW-0472">Membrane</keyword>
<evidence type="ECO:0000313" key="3">
    <source>
        <dbReference type="Proteomes" id="UP000317557"/>
    </source>
</evidence>
<keyword evidence="3" id="KW-1185">Reference proteome</keyword>
<dbReference type="EMBL" id="FXTP01000006">
    <property type="protein sequence ID" value="SMO63532.1"/>
    <property type="molecule type" value="Genomic_DNA"/>
</dbReference>
<evidence type="ECO:0000313" key="2">
    <source>
        <dbReference type="EMBL" id="SMO63532.1"/>
    </source>
</evidence>
<feature type="transmembrane region" description="Helical" evidence="1">
    <location>
        <begin position="46"/>
        <end position="66"/>
    </location>
</feature>
<name>A0A521CVU6_9BACT</name>
<accession>A0A521CVU6</accession>
<feature type="transmembrane region" description="Helical" evidence="1">
    <location>
        <begin position="12"/>
        <end position="34"/>
    </location>
</feature>
<gene>
    <name evidence="2" type="ORF">SAMN06265219_106141</name>
</gene>
<dbReference type="Pfam" id="PF07386">
    <property type="entry name" value="DUF1499"/>
    <property type="match status" value="1"/>
</dbReference>
<reference evidence="2 3" key="1">
    <citation type="submission" date="2017-05" db="EMBL/GenBank/DDBJ databases">
        <authorList>
            <person name="Varghese N."/>
            <person name="Submissions S."/>
        </authorList>
    </citation>
    <scope>NUCLEOTIDE SEQUENCE [LARGE SCALE GENOMIC DNA]</scope>
    <source>
        <strain evidence="2 3">DSM 21985</strain>
    </source>
</reference>
<keyword evidence="1" id="KW-0812">Transmembrane</keyword>
<proteinExistence type="predicted"/>
<dbReference type="AlphaFoldDB" id="A0A521CVU6"/>
<feature type="transmembrane region" description="Helical" evidence="1">
    <location>
        <begin position="78"/>
        <end position="97"/>
    </location>
</feature>
<protein>
    <submittedName>
        <fullName evidence="2">Uncharacterized conserved protein, DUF1499 family</fullName>
    </submittedName>
</protein>
<dbReference type="OrthoDB" id="1523552at2"/>
<dbReference type="RefSeq" id="WP_142454167.1">
    <property type="nucleotide sequence ID" value="NZ_FXTP01000006.1"/>
</dbReference>
<dbReference type="Proteomes" id="UP000317557">
    <property type="component" value="Unassembled WGS sequence"/>
</dbReference>
<dbReference type="InterPro" id="IPR010865">
    <property type="entry name" value="DUF1499"/>
</dbReference>
<sequence>MNDVASKGSGFVKWGFGLSVAGALAVILSGYGYQWGWWHFGTGFSIIPWGTGAAVLGGIATGIGFFRMDDISTNFKIMGTVSTVLGLAALINIGYWYNEVQQGYPPIHDITTDLQNPPEFVAIEPLRADAPNPANYAGQETAEAQRNFYTNLEPLYTDLNYDQAYNKALETARQMDWTIVAENQREGRIEAYEKLAWFGFIDDVVIRVTETEEGSRIDVRSKSRIGRGDLGVNAQRIKNYLNAYQK</sequence>